<dbReference type="PANTHER" id="PTHR15712:SF23">
    <property type="entry name" value="ARMADILLO REPEAT CONTAINING 10"/>
    <property type="match status" value="1"/>
</dbReference>
<comment type="similarity">
    <text evidence="3">Belongs to the eutherian X-chromosome-specific Armcx family.</text>
</comment>
<feature type="repeat" description="ARM" evidence="9">
    <location>
        <begin position="140"/>
        <end position="177"/>
    </location>
</feature>
<proteinExistence type="inferred from homology"/>
<dbReference type="InterPro" id="IPR006911">
    <property type="entry name" value="ARM-rpt_dom"/>
</dbReference>
<dbReference type="PROSITE" id="PS50176">
    <property type="entry name" value="ARM_REPEAT"/>
    <property type="match status" value="1"/>
</dbReference>
<accession>A0ABM0MHI8</accession>
<keyword evidence="11" id="KW-1185">Reference proteome</keyword>
<dbReference type="GeneID" id="102809006"/>
<dbReference type="SMART" id="SM00185">
    <property type="entry name" value="ARM"/>
    <property type="match status" value="2"/>
</dbReference>
<feature type="domain" description="Armadillo repeat-containing" evidence="10">
    <location>
        <begin position="133"/>
        <end position="307"/>
    </location>
</feature>
<reference evidence="12" key="1">
    <citation type="submission" date="2025-08" db="UniProtKB">
        <authorList>
            <consortium name="RefSeq"/>
        </authorList>
    </citation>
    <scope>IDENTIFICATION</scope>
    <source>
        <tissue evidence="12">Testes</tissue>
    </source>
</reference>
<keyword evidence="4" id="KW-0812">Transmembrane</keyword>
<dbReference type="InterPro" id="IPR011989">
    <property type="entry name" value="ARM-like"/>
</dbReference>
<evidence type="ECO:0000256" key="7">
    <source>
        <dbReference type="ARBA" id="ARBA00023128"/>
    </source>
</evidence>
<dbReference type="SUPFAM" id="SSF48371">
    <property type="entry name" value="ARM repeat"/>
    <property type="match status" value="1"/>
</dbReference>
<gene>
    <name evidence="12" type="primary">LOC102809006</name>
</gene>
<sequence length="356" mass="41129">MAFTEKFCESEDDNYEWEAILGEHFDEDNDNFSTGSVNWIAKTGSVNWIAKRIGELDCVGRVGELDREGRVGELDREDRVGELDREDRFGELDREDRIGELDREDRIGELDREDRIGELDCEDRIGELDREDRELLREAGVLPLLVFLMQHQCEKIQIYAINALSNLALNYNNQKQLQDLECGVIAIKLLNNEDNCEELQLSLLRVLTNLSVSEEQHSSLLSVIPMLFHHFYRGCCEDVQLQSLKILVNFSSNEEAFPYMMKAEIEKTCFFESLSSKSENVLLRHVKFLSNLVQLKKSQNIDVMEFIQDDCQYKKTTCIANLLYGNDSDKTMQLLFTLSKHGNIEIRNYASIVSLN</sequence>
<dbReference type="Gene3D" id="1.25.10.10">
    <property type="entry name" value="Leucine-rich Repeat Variant"/>
    <property type="match status" value="1"/>
</dbReference>
<evidence type="ECO:0000256" key="3">
    <source>
        <dbReference type="ARBA" id="ARBA00010553"/>
    </source>
</evidence>
<evidence type="ECO:0000256" key="2">
    <source>
        <dbReference type="ARBA" id="ARBA00004325"/>
    </source>
</evidence>
<evidence type="ECO:0000256" key="6">
    <source>
        <dbReference type="ARBA" id="ARBA00022989"/>
    </source>
</evidence>
<evidence type="ECO:0000256" key="4">
    <source>
        <dbReference type="ARBA" id="ARBA00022692"/>
    </source>
</evidence>
<evidence type="ECO:0000313" key="11">
    <source>
        <dbReference type="Proteomes" id="UP000694865"/>
    </source>
</evidence>
<comment type="subcellular location">
    <subcellularLocation>
        <location evidence="1">Membrane</location>
        <topology evidence="1">Single-pass membrane protein</topology>
    </subcellularLocation>
    <subcellularLocation>
        <location evidence="2">Mitochondrion membrane</location>
    </subcellularLocation>
</comment>
<name>A0ABM0MHI8_SACKO</name>
<evidence type="ECO:0000256" key="9">
    <source>
        <dbReference type="PROSITE-ProRule" id="PRU00259"/>
    </source>
</evidence>
<keyword evidence="8" id="KW-0472">Membrane</keyword>
<dbReference type="Proteomes" id="UP000694865">
    <property type="component" value="Unplaced"/>
</dbReference>
<dbReference type="RefSeq" id="XP_006819479.1">
    <property type="nucleotide sequence ID" value="XM_006819416.1"/>
</dbReference>
<evidence type="ECO:0000256" key="5">
    <source>
        <dbReference type="ARBA" id="ARBA00022968"/>
    </source>
</evidence>
<evidence type="ECO:0000256" key="1">
    <source>
        <dbReference type="ARBA" id="ARBA00004167"/>
    </source>
</evidence>
<dbReference type="PANTHER" id="PTHR15712">
    <property type="entry name" value="ARMADILLO REPEAT CONTAINING PROTEIN"/>
    <property type="match status" value="1"/>
</dbReference>
<evidence type="ECO:0000313" key="12">
    <source>
        <dbReference type="RefSeq" id="XP_006819479.1"/>
    </source>
</evidence>
<organism evidence="11 12">
    <name type="scientific">Saccoglossus kowalevskii</name>
    <name type="common">Acorn worm</name>
    <dbReference type="NCBI Taxonomy" id="10224"/>
    <lineage>
        <taxon>Eukaryota</taxon>
        <taxon>Metazoa</taxon>
        <taxon>Hemichordata</taxon>
        <taxon>Enteropneusta</taxon>
        <taxon>Harrimaniidae</taxon>
        <taxon>Saccoglossus</taxon>
    </lineage>
</organism>
<dbReference type="InterPro" id="IPR000225">
    <property type="entry name" value="Armadillo"/>
</dbReference>
<protein>
    <submittedName>
        <fullName evidence="12">Armadillo repeat-containing protein 10-like</fullName>
    </submittedName>
</protein>
<keyword evidence="7" id="KW-0496">Mitochondrion</keyword>
<evidence type="ECO:0000256" key="8">
    <source>
        <dbReference type="ARBA" id="ARBA00023136"/>
    </source>
</evidence>
<dbReference type="InterPro" id="IPR051303">
    <property type="entry name" value="Armcx_regulator"/>
</dbReference>
<keyword evidence="5" id="KW-0735">Signal-anchor</keyword>
<evidence type="ECO:0000259" key="10">
    <source>
        <dbReference type="Pfam" id="PF04826"/>
    </source>
</evidence>
<dbReference type="Pfam" id="PF04826">
    <property type="entry name" value="Arm_2"/>
    <property type="match status" value="1"/>
</dbReference>
<keyword evidence="6" id="KW-1133">Transmembrane helix</keyword>
<dbReference type="InterPro" id="IPR016024">
    <property type="entry name" value="ARM-type_fold"/>
</dbReference>